<feature type="compositionally biased region" description="Low complexity" evidence="3">
    <location>
        <begin position="115"/>
        <end position="137"/>
    </location>
</feature>
<name>A0A9W4DXJ6_9ACTN</name>
<feature type="region of interest" description="Disordered" evidence="3">
    <location>
        <begin position="99"/>
        <end position="270"/>
    </location>
</feature>
<comment type="similarity">
    <text evidence="1">Belongs to the transglycosylase family. Rpf subfamily.</text>
</comment>
<feature type="compositionally biased region" description="Low complexity" evidence="3">
    <location>
        <begin position="218"/>
        <end position="234"/>
    </location>
</feature>
<dbReference type="InterPro" id="IPR023346">
    <property type="entry name" value="Lysozyme-like_dom_sf"/>
</dbReference>
<evidence type="ECO:0000313" key="6">
    <source>
        <dbReference type="EMBL" id="CAG6399405.1"/>
    </source>
</evidence>
<gene>
    <name evidence="6" type="ORF">SCOCK_90162</name>
</gene>
<evidence type="ECO:0000256" key="4">
    <source>
        <dbReference type="SAM" id="SignalP"/>
    </source>
</evidence>
<dbReference type="InterPro" id="IPR036779">
    <property type="entry name" value="LysM_dom_sf"/>
</dbReference>
<sequence length="311" mass="30733">MVTVAATGAGLALPLLGAGAAHAGDAGPWDKVAMCETGGLWNANTHNGFFGGLAITEDTWRQYGGTVYAPLPDLASRAQQIAVAEKILADLGPDAWPGCEPGRAVAKDTGKPDADPGSTATATPAPTTPADTGAPAATPTPTPTDPTATPAPTDPTAPTTAPPASGTPTAPPTGTATPTPADPGTPTGSTAPAIPAAPTTPSTPAEGSGRHARPYSPTDEALAAADRATRTETTGLTAKAPDANDQGNTGNTDTSAVTDPGTYKVDSGDSLSGIAADLDVTGGWHRLYDANQQVIGDNPNLIKPGQILDLG</sequence>
<evidence type="ECO:0000256" key="3">
    <source>
        <dbReference type="SAM" id="MobiDB-lite"/>
    </source>
</evidence>
<keyword evidence="7" id="KW-1185">Reference proteome</keyword>
<feature type="signal peptide" evidence="4">
    <location>
        <begin position="1"/>
        <end position="23"/>
    </location>
</feature>
<dbReference type="Pfam" id="PF01476">
    <property type="entry name" value="LysM"/>
    <property type="match status" value="1"/>
</dbReference>
<dbReference type="PRINTS" id="PR01217">
    <property type="entry name" value="PRICHEXTENSN"/>
</dbReference>
<dbReference type="InterPro" id="IPR052196">
    <property type="entry name" value="Bact_Kbp"/>
</dbReference>
<dbReference type="AlphaFoldDB" id="A0A9W4DXJ6"/>
<dbReference type="PANTHER" id="PTHR34700">
    <property type="entry name" value="POTASSIUM BINDING PROTEIN KBP"/>
    <property type="match status" value="1"/>
</dbReference>
<evidence type="ECO:0000313" key="7">
    <source>
        <dbReference type="Proteomes" id="UP001152519"/>
    </source>
</evidence>
<dbReference type="SMART" id="SM00257">
    <property type="entry name" value="LysM"/>
    <property type="match status" value="1"/>
</dbReference>
<comment type="caution">
    <text evidence="6">The sequence shown here is derived from an EMBL/GenBank/DDBJ whole genome shotgun (WGS) entry which is preliminary data.</text>
</comment>
<keyword evidence="2" id="KW-0378">Hydrolase</keyword>
<feature type="compositionally biased region" description="Basic and acidic residues" evidence="3">
    <location>
        <begin position="105"/>
        <end position="114"/>
    </location>
</feature>
<dbReference type="GO" id="GO:0016787">
    <property type="term" value="F:hydrolase activity"/>
    <property type="evidence" value="ECO:0007669"/>
    <property type="project" value="UniProtKB-KW"/>
</dbReference>
<evidence type="ECO:0000256" key="1">
    <source>
        <dbReference type="ARBA" id="ARBA00010830"/>
    </source>
</evidence>
<dbReference type="SUPFAM" id="SSF54106">
    <property type="entry name" value="LysM domain"/>
    <property type="match status" value="1"/>
</dbReference>
<feature type="compositionally biased region" description="Polar residues" evidence="3">
    <location>
        <begin position="245"/>
        <end position="257"/>
    </location>
</feature>
<dbReference type="PROSITE" id="PS51782">
    <property type="entry name" value="LYSM"/>
    <property type="match status" value="1"/>
</dbReference>
<dbReference type="Pfam" id="PF06737">
    <property type="entry name" value="Transglycosylas"/>
    <property type="match status" value="1"/>
</dbReference>
<dbReference type="Gene3D" id="1.10.530.10">
    <property type="match status" value="1"/>
</dbReference>
<keyword evidence="4" id="KW-0732">Signal</keyword>
<evidence type="ECO:0000256" key="2">
    <source>
        <dbReference type="ARBA" id="ARBA00022801"/>
    </source>
</evidence>
<accession>A0A9W4DXJ6</accession>
<dbReference type="SUPFAM" id="SSF53955">
    <property type="entry name" value="Lysozyme-like"/>
    <property type="match status" value="1"/>
</dbReference>
<reference evidence="6" key="1">
    <citation type="submission" date="2021-05" db="EMBL/GenBank/DDBJ databases">
        <authorList>
            <person name="Arsene-Ploetze F."/>
        </authorList>
    </citation>
    <scope>NUCLEOTIDE SEQUENCE</scope>
    <source>
        <strain evidence="6">DSM 42138</strain>
    </source>
</reference>
<dbReference type="Gene3D" id="3.10.350.10">
    <property type="entry name" value="LysM domain"/>
    <property type="match status" value="1"/>
</dbReference>
<dbReference type="InterPro" id="IPR010618">
    <property type="entry name" value="RPF"/>
</dbReference>
<evidence type="ECO:0000259" key="5">
    <source>
        <dbReference type="PROSITE" id="PS51782"/>
    </source>
</evidence>
<dbReference type="Proteomes" id="UP001152519">
    <property type="component" value="Unassembled WGS sequence"/>
</dbReference>
<dbReference type="InterPro" id="IPR018392">
    <property type="entry name" value="LysM"/>
</dbReference>
<dbReference type="CDD" id="cd13925">
    <property type="entry name" value="RPF"/>
    <property type="match status" value="1"/>
</dbReference>
<dbReference type="PANTHER" id="PTHR34700:SF4">
    <property type="entry name" value="PHAGE-LIKE ELEMENT PBSX PROTEIN XKDP"/>
    <property type="match status" value="1"/>
</dbReference>
<feature type="chain" id="PRO_5040912457" evidence="4">
    <location>
        <begin position="24"/>
        <end position="311"/>
    </location>
</feature>
<organism evidence="6 7">
    <name type="scientific">Actinacidiphila cocklensis</name>
    <dbReference type="NCBI Taxonomy" id="887465"/>
    <lineage>
        <taxon>Bacteria</taxon>
        <taxon>Bacillati</taxon>
        <taxon>Actinomycetota</taxon>
        <taxon>Actinomycetes</taxon>
        <taxon>Kitasatosporales</taxon>
        <taxon>Streptomycetaceae</taxon>
        <taxon>Actinacidiphila</taxon>
    </lineage>
</organism>
<protein>
    <submittedName>
        <fullName evidence="6">Transglycosylase-like domain-containing protein</fullName>
    </submittedName>
</protein>
<dbReference type="EMBL" id="CAJSLV010000125">
    <property type="protein sequence ID" value="CAG6399405.1"/>
    <property type="molecule type" value="Genomic_DNA"/>
</dbReference>
<proteinExistence type="inferred from homology"/>
<feature type="domain" description="LysM" evidence="5">
    <location>
        <begin position="261"/>
        <end position="310"/>
    </location>
</feature>
<dbReference type="CDD" id="cd00118">
    <property type="entry name" value="LysM"/>
    <property type="match status" value="1"/>
</dbReference>
<feature type="compositionally biased region" description="Low complexity" evidence="3">
    <location>
        <begin position="145"/>
        <end position="205"/>
    </location>
</feature>